<feature type="compositionally biased region" description="Basic and acidic residues" evidence="1">
    <location>
        <begin position="53"/>
        <end position="79"/>
    </location>
</feature>
<feature type="region of interest" description="Disordered" evidence="1">
    <location>
        <begin position="1"/>
        <end position="97"/>
    </location>
</feature>
<protein>
    <submittedName>
        <fullName evidence="2">Uncharacterized protein</fullName>
    </submittedName>
</protein>
<evidence type="ECO:0000256" key="1">
    <source>
        <dbReference type="SAM" id="MobiDB-lite"/>
    </source>
</evidence>
<feature type="compositionally biased region" description="Basic residues" evidence="1">
    <location>
        <begin position="336"/>
        <end position="346"/>
    </location>
</feature>
<dbReference type="EMBL" id="VSWD01000010">
    <property type="protein sequence ID" value="KAK3092058.1"/>
    <property type="molecule type" value="Genomic_DNA"/>
</dbReference>
<dbReference type="Proteomes" id="UP001186944">
    <property type="component" value="Unassembled WGS sequence"/>
</dbReference>
<dbReference type="PANTHER" id="PTHR34239:SF2">
    <property type="entry name" value="TRANSPOSABLE ELEMENT P TRANSPOSASE_THAP9 CONSERVED DOMAIN-CONTAINING PROTEIN"/>
    <property type="match status" value="1"/>
</dbReference>
<gene>
    <name evidence="2" type="ORF">FSP39_024799</name>
</gene>
<feature type="compositionally biased region" description="Polar residues" evidence="1">
    <location>
        <begin position="14"/>
        <end position="24"/>
    </location>
</feature>
<name>A0AA88XUN2_PINIB</name>
<proteinExistence type="predicted"/>
<feature type="compositionally biased region" description="Polar residues" evidence="1">
    <location>
        <begin position="42"/>
        <end position="52"/>
    </location>
</feature>
<accession>A0AA88XUN2</accession>
<keyword evidence="3" id="KW-1185">Reference proteome</keyword>
<comment type="caution">
    <text evidence="2">The sequence shown here is derived from an EMBL/GenBank/DDBJ whole genome shotgun (WGS) entry which is preliminary data.</text>
</comment>
<dbReference type="AlphaFoldDB" id="A0AA88XUN2"/>
<sequence length="346" mass="39511">MSLHSNIAEKGETNEQSEIVPSTSRTEKDNGDIKAMMAAMQKQISVLTSTVTDLKKGEKRKGSQDKKEDDENKRQRADADSDSENEDQFDKLLSDSDDGDINMEILNELAECFGSDEKSGEPINDKLAEVANEGVRTKLCMDKIKECSEKYLRPKNVKNLVVPRINEEIRPHLNRQVKNQDVRLQKTQSLVCKAIVPQLQQLDMLMKSKKGGGQIPVRDITKLAMDGLKLMTFVYCDLSYRRRELIIQPDKNEEFRGLCSNDYPVTDNLFGDDLGKRVEELMKANKIGSKISGHKRSFQDNRQSHKKHYTGHKSFSQASSSYRSQPFLGQRTTNSFRKKNMKQRKQ</sequence>
<evidence type="ECO:0000313" key="3">
    <source>
        <dbReference type="Proteomes" id="UP001186944"/>
    </source>
</evidence>
<organism evidence="2 3">
    <name type="scientific">Pinctada imbricata</name>
    <name type="common">Atlantic pearl-oyster</name>
    <name type="synonym">Pinctada martensii</name>
    <dbReference type="NCBI Taxonomy" id="66713"/>
    <lineage>
        <taxon>Eukaryota</taxon>
        <taxon>Metazoa</taxon>
        <taxon>Spiralia</taxon>
        <taxon>Lophotrochozoa</taxon>
        <taxon>Mollusca</taxon>
        <taxon>Bivalvia</taxon>
        <taxon>Autobranchia</taxon>
        <taxon>Pteriomorphia</taxon>
        <taxon>Pterioida</taxon>
        <taxon>Pterioidea</taxon>
        <taxon>Pteriidae</taxon>
        <taxon>Pinctada</taxon>
    </lineage>
</organism>
<feature type="compositionally biased region" description="Low complexity" evidence="1">
    <location>
        <begin position="314"/>
        <end position="324"/>
    </location>
</feature>
<reference evidence="2" key="1">
    <citation type="submission" date="2019-08" db="EMBL/GenBank/DDBJ databases">
        <title>The improved chromosome-level genome for the pearl oyster Pinctada fucata martensii using PacBio sequencing and Hi-C.</title>
        <authorList>
            <person name="Zheng Z."/>
        </authorList>
    </citation>
    <scope>NUCLEOTIDE SEQUENCE</scope>
    <source>
        <strain evidence="2">ZZ-2019</strain>
        <tissue evidence="2">Adductor muscle</tissue>
    </source>
</reference>
<feature type="region of interest" description="Disordered" evidence="1">
    <location>
        <begin position="290"/>
        <end position="346"/>
    </location>
</feature>
<evidence type="ECO:0000313" key="2">
    <source>
        <dbReference type="EMBL" id="KAK3092058.1"/>
    </source>
</evidence>
<dbReference type="PANTHER" id="PTHR34239">
    <property type="entry name" value="APPLE DOMAIN-CONTAINING PROTEIN"/>
    <property type="match status" value="1"/>
</dbReference>